<name>A0A8X6QZ90_NEPPI</name>
<evidence type="ECO:0000313" key="8">
    <source>
        <dbReference type="Proteomes" id="UP000887013"/>
    </source>
</evidence>
<keyword evidence="4 6" id="KW-1133">Transmembrane helix</keyword>
<evidence type="ECO:0008006" key="9">
    <source>
        <dbReference type="Google" id="ProtNLM"/>
    </source>
</evidence>
<comment type="caution">
    <text evidence="7">The sequence shown here is derived from an EMBL/GenBank/DDBJ whole genome shotgun (WGS) entry which is preliminary data.</text>
</comment>
<keyword evidence="2" id="KW-1003">Cell membrane</keyword>
<feature type="transmembrane region" description="Helical" evidence="6">
    <location>
        <begin position="305"/>
        <end position="324"/>
    </location>
</feature>
<evidence type="ECO:0000256" key="3">
    <source>
        <dbReference type="ARBA" id="ARBA00022692"/>
    </source>
</evidence>
<reference evidence="7" key="1">
    <citation type="submission" date="2020-08" db="EMBL/GenBank/DDBJ databases">
        <title>Multicomponent nature underlies the extraordinary mechanical properties of spider dragline silk.</title>
        <authorList>
            <person name="Kono N."/>
            <person name="Nakamura H."/>
            <person name="Mori M."/>
            <person name="Yoshida Y."/>
            <person name="Ohtoshi R."/>
            <person name="Malay A.D."/>
            <person name="Moran D.A.P."/>
            <person name="Tomita M."/>
            <person name="Numata K."/>
            <person name="Arakawa K."/>
        </authorList>
    </citation>
    <scope>NUCLEOTIDE SEQUENCE</scope>
</reference>
<keyword evidence="3 6" id="KW-0812">Transmembrane</keyword>
<evidence type="ECO:0000256" key="1">
    <source>
        <dbReference type="ARBA" id="ARBA00004651"/>
    </source>
</evidence>
<feature type="transmembrane region" description="Helical" evidence="6">
    <location>
        <begin position="56"/>
        <end position="75"/>
    </location>
</feature>
<feature type="transmembrane region" description="Helical" evidence="6">
    <location>
        <begin position="226"/>
        <end position="249"/>
    </location>
</feature>
<dbReference type="Proteomes" id="UP000887013">
    <property type="component" value="Unassembled WGS sequence"/>
</dbReference>
<feature type="transmembrane region" description="Helical" evidence="6">
    <location>
        <begin position="188"/>
        <end position="206"/>
    </location>
</feature>
<comment type="subcellular location">
    <subcellularLocation>
        <location evidence="1">Cell membrane</location>
        <topology evidence="1">Multi-pass membrane protein</topology>
    </subcellularLocation>
</comment>
<sequence length="325" mass="37021">MTNVSQSVNGKIARRSVDITAFFIWVIMSVRKRQIYQLLHDVQTLWNIPTKGIPKVWVITGMIMTIAVPFVAWMSMTIPFQDENDCKLIVENHSFRLDLANDGNNCETLLIAFFFRQFFVYTLRTAVTVIYVIICCSLRNILNTHSELGAKRVTNPNAEIGYVYFKSYLQTHERIVSVLKSFEKTMSLPIFLIASSDFMGVMYGVVSLDPFRNLPGYETHIIKYTYGITFISLRGIVSFLCISLAASVVHEASKNARDVQKDMLERILISGEKSDIQKFVPFSIFHSNPPFILSAWGVFHFSKGLYLSAFGAVLTYSLLIMQILK</sequence>
<evidence type="ECO:0000256" key="6">
    <source>
        <dbReference type="SAM" id="Phobius"/>
    </source>
</evidence>
<gene>
    <name evidence="7" type="primary">AVEN_260046_1</name>
    <name evidence="7" type="ORF">NPIL_82061</name>
</gene>
<dbReference type="EMBL" id="BMAW01086450">
    <property type="protein sequence ID" value="GFU47318.1"/>
    <property type="molecule type" value="Genomic_DNA"/>
</dbReference>
<feature type="transmembrane region" description="Helical" evidence="6">
    <location>
        <begin position="118"/>
        <end position="142"/>
    </location>
</feature>
<evidence type="ECO:0000256" key="4">
    <source>
        <dbReference type="ARBA" id="ARBA00022989"/>
    </source>
</evidence>
<keyword evidence="8" id="KW-1185">Reference proteome</keyword>
<dbReference type="GO" id="GO:0050909">
    <property type="term" value="P:sensory perception of taste"/>
    <property type="evidence" value="ECO:0007669"/>
    <property type="project" value="InterPro"/>
</dbReference>
<proteinExistence type="predicted"/>
<evidence type="ECO:0000256" key="2">
    <source>
        <dbReference type="ARBA" id="ARBA00022475"/>
    </source>
</evidence>
<dbReference type="GO" id="GO:0005886">
    <property type="term" value="C:plasma membrane"/>
    <property type="evidence" value="ECO:0007669"/>
    <property type="project" value="UniProtKB-SubCell"/>
</dbReference>
<protein>
    <recommendedName>
        <fullName evidence="9">Gustatory receptor</fullName>
    </recommendedName>
</protein>
<organism evidence="7 8">
    <name type="scientific">Nephila pilipes</name>
    <name type="common">Giant wood spider</name>
    <name type="synonym">Nephila maculata</name>
    <dbReference type="NCBI Taxonomy" id="299642"/>
    <lineage>
        <taxon>Eukaryota</taxon>
        <taxon>Metazoa</taxon>
        <taxon>Ecdysozoa</taxon>
        <taxon>Arthropoda</taxon>
        <taxon>Chelicerata</taxon>
        <taxon>Arachnida</taxon>
        <taxon>Araneae</taxon>
        <taxon>Araneomorphae</taxon>
        <taxon>Entelegynae</taxon>
        <taxon>Araneoidea</taxon>
        <taxon>Nephilidae</taxon>
        <taxon>Nephila</taxon>
    </lineage>
</organism>
<dbReference type="Pfam" id="PF08395">
    <property type="entry name" value="7tm_7"/>
    <property type="match status" value="1"/>
</dbReference>
<evidence type="ECO:0000256" key="5">
    <source>
        <dbReference type="ARBA" id="ARBA00023136"/>
    </source>
</evidence>
<keyword evidence="5 6" id="KW-0472">Membrane</keyword>
<evidence type="ECO:0000313" key="7">
    <source>
        <dbReference type="EMBL" id="GFU47318.1"/>
    </source>
</evidence>
<dbReference type="OrthoDB" id="6422868at2759"/>
<dbReference type="InterPro" id="IPR013604">
    <property type="entry name" value="7TM_chemorcpt"/>
</dbReference>
<dbReference type="AlphaFoldDB" id="A0A8X6QZ90"/>
<accession>A0A8X6QZ90</accession>